<dbReference type="SUPFAM" id="SSF53955">
    <property type="entry name" value="Lysozyme-like"/>
    <property type="match status" value="1"/>
</dbReference>
<proteinExistence type="predicted"/>
<comment type="caution">
    <text evidence="1">The sequence shown here is derived from an EMBL/GenBank/DDBJ whole genome shotgun (WGS) entry which is preliminary data.</text>
</comment>
<gene>
    <name evidence="1" type="ORF">V0R50_27410</name>
</gene>
<dbReference type="Proteomes" id="UP001335100">
    <property type="component" value="Unassembled WGS sequence"/>
</dbReference>
<dbReference type="InterPro" id="IPR052354">
    <property type="entry name" value="Cell_Wall_Dynamics_Protein"/>
</dbReference>
<dbReference type="InterPro" id="IPR023346">
    <property type="entry name" value="Lysozyme-like_dom_sf"/>
</dbReference>
<name>A0ABU7HZG0_9PSED</name>
<keyword evidence="2" id="KW-1185">Reference proteome</keyword>
<organism evidence="1 2">
    <name type="scientific">Pseudomonas ulcerans</name>
    <dbReference type="NCBI Taxonomy" id="3115852"/>
    <lineage>
        <taxon>Bacteria</taxon>
        <taxon>Pseudomonadati</taxon>
        <taxon>Pseudomonadota</taxon>
        <taxon>Gammaproteobacteria</taxon>
        <taxon>Pseudomonadales</taxon>
        <taxon>Pseudomonadaceae</taxon>
        <taxon>Pseudomonas</taxon>
    </lineage>
</organism>
<sequence>MFGFLRKLTSRKKHKEVRPPAAAPVQPAVVAPPAPAVAPAPVAPTFVFTLPLMRQLFRSVPEPRHAALAEIAAELNAHLAFYKLDTPLRRTHFFAQILQETGEHLKIEEGFHYSATRLTQTYRFFRDNPDKAAAHGYKVQQGGLKADGCAMCRTDYQAIANFAYGGRMNNGPAASGDGWKYRGRGLKQLTGKANYQDLQKWHELNQAQWPDDRHDFLEQPDLLLSMKYAARSAAYFWLVNGMHKIADQGEQPEVVDKITRVINKMTDSDSKRREHFERLWKGQMLK</sequence>
<accession>A0ABU7HZG0</accession>
<dbReference type="Gene3D" id="1.10.530.10">
    <property type="match status" value="1"/>
</dbReference>
<reference evidence="1 2" key="1">
    <citation type="submission" date="2024-01" db="EMBL/GenBank/DDBJ databases">
        <title>Unpublished Manusciprt.</title>
        <authorList>
            <person name="Duman M."/>
            <person name="Valdes E.G."/>
            <person name="Ajmi N."/>
            <person name="Altun S."/>
            <person name="Saticioglu I.B."/>
        </authorList>
    </citation>
    <scope>NUCLEOTIDE SEQUENCE [LARGE SCALE GENOMIC DNA]</scope>
    <source>
        <strain evidence="1 2">148P</strain>
    </source>
</reference>
<evidence type="ECO:0000313" key="1">
    <source>
        <dbReference type="EMBL" id="MEE1936967.1"/>
    </source>
</evidence>
<dbReference type="PANTHER" id="PTHR34408:SF1">
    <property type="entry name" value="GLYCOSYL HYDROLASE FAMILY 19 DOMAIN-CONTAINING PROTEIN HI_1415"/>
    <property type="match status" value="1"/>
</dbReference>
<dbReference type="RefSeq" id="WP_330077632.1">
    <property type="nucleotide sequence ID" value="NZ_JAZDQJ010000048.1"/>
</dbReference>
<dbReference type="EMBL" id="JAZDQJ010000048">
    <property type="protein sequence ID" value="MEE1936967.1"/>
    <property type="molecule type" value="Genomic_DNA"/>
</dbReference>
<evidence type="ECO:0000313" key="2">
    <source>
        <dbReference type="Proteomes" id="UP001335100"/>
    </source>
</evidence>
<protein>
    <submittedName>
        <fullName evidence="1">Uncharacterized protein</fullName>
    </submittedName>
</protein>
<dbReference type="PANTHER" id="PTHR34408">
    <property type="entry name" value="FAMILY PROTEIN, PUTATIVE-RELATED"/>
    <property type="match status" value="1"/>
</dbReference>